<gene>
    <name evidence="2" type="ORF">H7F49_11680</name>
</gene>
<dbReference type="InterPro" id="IPR010093">
    <property type="entry name" value="SinI_DNA-bd"/>
</dbReference>
<keyword evidence="3" id="KW-1185">Reference proteome</keyword>
<feature type="domain" description="Helix-turn-helix" evidence="1">
    <location>
        <begin position="5"/>
        <end position="55"/>
    </location>
</feature>
<dbReference type="Proteomes" id="UP000520156">
    <property type="component" value="Unassembled WGS sequence"/>
</dbReference>
<organism evidence="2 3">
    <name type="scientific">Novosphingobium aerophilum</name>
    <dbReference type="NCBI Taxonomy" id="2839843"/>
    <lineage>
        <taxon>Bacteria</taxon>
        <taxon>Pseudomonadati</taxon>
        <taxon>Pseudomonadota</taxon>
        <taxon>Alphaproteobacteria</taxon>
        <taxon>Sphingomonadales</taxon>
        <taxon>Sphingomonadaceae</taxon>
        <taxon>Novosphingobium</taxon>
    </lineage>
</organism>
<dbReference type="RefSeq" id="WP_185683777.1">
    <property type="nucleotide sequence ID" value="NZ_JACLAU010000018.1"/>
</dbReference>
<dbReference type="Pfam" id="PF12728">
    <property type="entry name" value="HTH_17"/>
    <property type="match status" value="1"/>
</dbReference>
<sequence length="70" mass="7487">MNSDVLTTVEAARYVRLGKPTLDRFRVTGEGPAYAKLGGAVRYRRADLDTWLESRLVASTSATGAAQSAA</sequence>
<dbReference type="EMBL" id="JACLAU010000018">
    <property type="protein sequence ID" value="MBC2652364.1"/>
    <property type="molecule type" value="Genomic_DNA"/>
</dbReference>
<dbReference type="InterPro" id="IPR009061">
    <property type="entry name" value="DNA-bd_dom_put_sf"/>
</dbReference>
<name>A0A7X1F9D8_9SPHN</name>
<evidence type="ECO:0000259" key="1">
    <source>
        <dbReference type="Pfam" id="PF12728"/>
    </source>
</evidence>
<dbReference type="GO" id="GO:0003677">
    <property type="term" value="F:DNA binding"/>
    <property type="evidence" value="ECO:0007669"/>
    <property type="project" value="InterPro"/>
</dbReference>
<dbReference type="InterPro" id="IPR041657">
    <property type="entry name" value="HTH_17"/>
</dbReference>
<accession>A0A7X1F9D8</accession>
<reference evidence="2 3" key="1">
    <citation type="submission" date="2020-08" db="EMBL/GenBank/DDBJ databases">
        <title>The genome sequence of Novosphingobium flavum 4Y4.</title>
        <authorList>
            <person name="Liu Y."/>
        </authorList>
    </citation>
    <scope>NUCLEOTIDE SEQUENCE [LARGE SCALE GENOMIC DNA]</scope>
    <source>
        <strain evidence="2 3">4Y4</strain>
    </source>
</reference>
<proteinExistence type="predicted"/>
<comment type="caution">
    <text evidence="2">The sequence shown here is derived from an EMBL/GenBank/DDBJ whole genome shotgun (WGS) entry which is preliminary data.</text>
</comment>
<evidence type="ECO:0000313" key="2">
    <source>
        <dbReference type="EMBL" id="MBC2652364.1"/>
    </source>
</evidence>
<evidence type="ECO:0000313" key="3">
    <source>
        <dbReference type="Proteomes" id="UP000520156"/>
    </source>
</evidence>
<protein>
    <submittedName>
        <fullName evidence="2">Helix-turn-helix domain-containing protein</fullName>
    </submittedName>
</protein>
<dbReference type="AlphaFoldDB" id="A0A7X1F9D8"/>
<dbReference type="SUPFAM" id="SSF46955">
    <property type="entry name" value="Putative DNA-binding domain"/>
    <property type="match status" value="1"/>
</dbReference>
<dbReference type="NCBIfam" id="TIGR01764">
    <property type="entry name" value="excise"/>
    <property type="match status" value="1"/>
</dbReference>